<keyword evidence="1" id="KW-0444">Lipid biosynthesis</keyword>
<dbReference type="PANTHER" id="PTHR43647:SF1">
    <property type="entry name" value="3-KETO-STEROID REDUCTASE ERG27"/>
    <property type="match status" value="1"/>
</dbReference>
<protein>
    <recommendedName>
        <fullName evidence="9">3-keto-steroid reductase</fullName>
    </recommendedName>
</protein>
<evidence type="ECO:0000256" key="4">
    <source>
        <dbReference type="ARBA" id="ARBA00023002"/>
    </source>
</evidence>
<comment type="similarity">
    <text evidence="6">Belongs to the short-chain dehydrogenases/reductases (SDR) family. ERG27 subfamily.</text>
</comment>
<accession>A0AAD4KRF4</accession>
<name>A0AAD4KRF4_9EURO</name>
<organism evidence="7 8">
    <name type="scientific">Talaromyces proteolyticus</name>
    <dbReference type="NCBI Taxonomy" id="1131652"/>
    <lineage>
        <taxon>Eukaryota</taxon>
        <taxon>Fungi</taxon>
        <taxon>Dikarya</taxon>
        <taxon>Ascomycota</taxon>
        <taxon>Pezizomycotina</taxon>
        <taxon>Eurotiomycetes</taxon>
        <taxon>Eurotiomycetidae</taxon>
        <taxon>Eurotiales</taxon>
        <taxon>Trichocomaceae</taxon>
        <taxon>Talaromyces</taxon>
        <taxon>Talaromyces sect. Bacilispori</taxon>
    </lineage>
</organism>
<comment type="caution">
    <text evidence="7">The sequence shown here is derived from an EMBL/GenBank/DDBJ whole genome shotgun (WGS) entry which is preliminary data.</text>
</comment>
<dbReference type="GO" id="GO:0005741">
    <property type="term" value="C:mitochondrial outer membrane"/>
    <property type="evidence" value="ECO:0007669"/>
    <property type="project" value="TreeGrafter"/>
</dbReference>
<dbReference type="GO" id="GO:0005789">
    <property type="term" value="C:endoplasmic reticulum membrane"/>
    <property type="evidence" value="ECO:0007669"/>
    <property type="project" value="TreeGrafter"/>
</dbReference>
<sequence>MPPKNALPPGNEARLQINPPDKLDDHTVVLITGANTGLGYSDCCRLIDEFAQNFSAKHKLTIIFTTRRPPAKVTETRNGLLKYASRHGNPVASRITVLAETLDLCDLWSVRALSRRLNRNFPKLDAIILNAGAGGWLGLNWPKTLYNVFTDFVHALTWPNFKLGSVGVTVPRHTNLPEETPLGLVFCGNVFGHYMLAHNLMPLLRRSGRPNGPGRVIWTGSIEATINFFDVEDIQALKRDVAYESSKTLTDLLALTSDLPSTAPWVNSYLADDSQPSSKSTTATELVNSPAPIIYVSHPGIFGSSVVPLILPLWYCMLAAMYIARFIGSPWHTVSTYLGAIAPVWLALSPQEVLDEAEKPYRENGGGYVKWGSSTDRLGNPLVACTEIDGWGFGGVIGTGVLPEDRARRRKRGMKYTTAEDRVRFEELGRRSWQQMEELRVHWEKLLDAAEESE</sequence>
<keyword evidence="8" id="KW-1185">Reference proteome</keyword>
<keyword evidence="5" id="KW-0443">Lipid metabolism</keyword>
<dbReference type="SUPFAM" id="SSF51735">
    <property type="entry name" value="NAD(P)-binding Rossmann-fold domains"/>
    <property type="match status" value="1"/>
</dbReference>
<dbReference type="EMBL" id="JAJTJA010000006">
    <property type="protein sequence ID" value="KAH8697609.1"/>
    <property type="molecule type" value="Genomic_DNA"/>
</dbReference>
<dbReference type="InterPro" id="IPR036291">
    <property type="entry name" value="NAD(P)-bd_dom_sf"/>
</dbReference>
<dbReference type="AlphaFoldDB" id="A0AAD4KRF4"/>
<dbReference type="PANTHER" id="PTHR43647">
    <property type="entry name" value="DEHYDROGENASE"/>
    <property type="match status" value="1"/>
</dbReference>
<dbReference type="Proteomes" id="UP001201262">
    <property type="component" value="Unassembled WGS sequence"/>
</dbReference>
<proteinExistence type="inferred from homology"/>
<dbReference type="GeneID" id="70248560"/>
<evidence type="ECO:0000256" key="1">
    <source>
        <dbReference type="ARBA" id="ARBA00022516"/>
    </source>
</evidence>
<dbReference type="InterPro" id="IPR051593">
    <property type="entry name" value="Ergosterol_Biosynth_ERG27"/>
</dbReference>
<evidence type="ECO:0000256" key="6">
    <source>
        <dbReference type="ARBA" id="ARBA00023593"/>
    </source>
</evidence>
<dbReference type="RefSeq" id="XP_046072310.1">
    <property type="nucleotide sequence ID" value="XM_046218273.1"/>
</dbReference>
<keyword evidence="2" id="KW-0521">NADP</keyword>
<dbReference type="GO" id="GO:0006696">
    <property type="term" value="P:ergosterol biosynthetic process"/>
    <property type="evidence" value="ECO:0007669"/>
    <property type="project" value="TreeGrafter"/>
</dbReference>
<dbReference type="GO" id="GO:0005811">
    <property type="term" value="C:lipid droplet"/>
    <property type="evidence" value="ECO:0007669"/>
    <property type="project" value="TreeGrafter"/>
</dbReference>
<evidence type="ECO:0000313" key="8">
    <source>
        <dbReference type="Proteomes" id="UP001201262"/>
    </source>
</evidence>
<keyword evidence="4" id="KW-0560">Oxidoreductase</keyword>
<evidence type="ECO:0000256" key="3">
    <source>
        <dbReference type="ARBA" id="ARBA00022955"/>
    </source>
</evidence>
<evidence type="ECO:0000256" key="5">
    <source>
        <dbReference type="ARBA" id="ARBA00023098"/>
    </source>
</evidence>
<keyword evidence="3" id="KW-0752">Steroid biosynthesis</keyword>
<dbReference type="Gene3D" id="3.40.50.720">
    <property type="entry name" value="NAD(P)-binding Rossmann-like Domain"/>
    <property type="match status" value="1"/>
</dbReference>
<gene>
    <name evidence="7" type="ORF">BGW36DRAFT_397279</name>
</gene>
<evidence type="ECO:0000313" key="7">
    <source>
        <dbReference type="EMBL" id="KAH8697609.1"/>
    </source>
</evidence>
<reference evidence="7" key="1">
    <citation type="submission" date="2021-12" db="EMBL/GenBank/DDBJ databases">
        <title>Convergent genome expansion in fungi linked to evolution of root-endophyte symbiosis.</title>
        <authorList>
            <consortium name="DOE Joint Genome Institute"/>
            <person name="Ke Y.-H."/>
            <person name="Bonito G."/>
            <person name="Liao H.-L."/>
            <person name="Looney B."/>
            <person name="Rojas-Flechas A."/>
            <person name="Nash J."/>
            <person name="Hameed K."/>
            <person name="Schadt C."/>
            <person name="Martin F."/>
            <person name="Crous P.W."/>
            <person name="Miettinen O."/>
            <person name="Magnuson J.K."/>
            <person name="Labbe J."/>
            <person name="Jacobson D."/>
            <person name="Doktycz M.J."/>
            <person name="Veneault-Fourrey C."/>
            <person name="Kuo A."/>
            <person name="Mondo S."/>
            <person name="Calhoun S."/>
            <person name="Riley R."/>
            <person name="Ohm R."/>
            <person name="LaButti K."/>
            <person name="Andreopoulos B."/>
            <person name="Pangilinan J."/>
            <person name="Nolan M."/>
            <person name="Tritt A."/>
            <person name="Clum A."/>
            <person name="Lipzen A."/>
            <person name="Daum C."/>
            <person name="Barry K."/>
            <person name="Grigoriev I.V."/>
            <person name="Vilgalys R."/>
        </authorList>
    </citation>
    <scope>NUCLEOTIDE SEQUENCE</scope>
    <source>
        <strain evidence="7">PMI_201</strain>
    </source>
</reference>
<dbReference type="GO" id="GO:0000253">
    <property type="term" value="F:3-beta-hydroxysteroid 3-dehydrogenase (NADP+) activity"/>
    <property type="evidence" value="ECO:0007669"/>
    <property type="project" value="TreeGrafter"/>
</dbReference>
<evidence type="ECO:0008006" key="9">
    <source>
        <dbReference type="Google" id="ProtNLM"/>
    </source>
</evidence>
<evidence type="ECO:0000256" key="2">
    <source>
        <dbReference type="ARBA" id="ARBA00022857"/>
    </source>
</evidence>